<evidence type="ECO:0000313" key="1">
    <source>
        <dbReference type="EMBL" id="QCZ36434.1"/>
    </source>
</evidence>
<gene>
    <name evidence="1" type="ORF">FG904_00105</name>
</gene>
<name>A0A5B7XVE7_9MOLU</name>
<proteinExistence type="predicted"/>
<dbReference type="OrthoDB" id="399880at2"/>
<dbReference type="EMBL" id="CP040825">
    <property type="protein sequence ID" value="QCZ36434.1"/>
    <property type="molecule type" value="Genomic_DNA"/>
</dbReference>
<dbReference type="RefSeq" id="WP_139591917.1">
    <property type="nucleotide sequence ID" value="NZ_CP040825.1"/>
</dbReference>
<evidence type="ECO:0000313" key="2">
    <source>
        <dbReference type="Proteomes" id="UP000305457"/>
    </source>
</evidence>
<dbReference type="Proteomes" id="UP000305457">
    <property type="component" value="Chromosome"/>
</dbReference>
<sequence>MKQIIDNYFKDLLGGIDINLKPTEEILSIINKAVFETAAEIDGSLNSVNAYNVPYWEQNSNLLSNIFFDIHPNTFGYKKMAMDIYLKLQIQALI</sequence>
<organism evidence="1 2">
    <name type="scientific">Mycoplasma nasistruthionis</name>
    <dbReference type="NCBI Taxonomy" id="353852"/>
    <lineage>
        <taxon>Bacteria</taxon>
        <taxon>Bacillati</taxon>
        <taxon>Mycoplasmatota</taxon>
        <taxon>Mollicutes</taxon>
        <taxon>Mycoplasmataceae</taxon>
        <taxon>Mycoplasma</taxon>
    </lineage>
</organism>
<evidence type="ECO:0008006" key="3">
    <source>
        <dbReference type="Google" id="ProtNLM"/>
    </source>
</evidence>
<dbReference type="KEGG" id="mnh:FG904_00105"/>
<accession>A0A5B7XVE7</accession>
<dbReference type="AlphaFoldDB" id="A0A5B7XVE7"/>
<protein>
    <recommendedName>
        <fullName evidence="3">SGNH/GDSL hydrolase family protein</fullName>
    </recommendedName>
</protein>
<reference evidence="1 2" key="1">
    <citation type="submission" date="2019-06" db="EMBL/GenBank/DDBJ databases">
        <title>Mycoplasma sp. 2F1A isolated from ostrich.</title>
        <authorList>
            <person name="Spergser J."/>
        </authorList>
    </citation>
    <scope>NUCLEOTIDE SEQUENCE [LARGE SCALE GENOMIC DNA]</scope>
    <source>
        <strain evidence="1 2">2F1A</strain>
    </source>
</reference>